<organism evidence="9 10">
    <name type="scientific">Carboxydothermus islandicus</name>
    <dbReference type="NCBI Taxonomy" id="661089"/>
    <lineage>
        <taxon>Bacteria</taxon>
        <taxon>Bacillati</taxon>
        <taxon>Bacillota</taxon>
        <taxon>Clostridia</taxon>
        <taxon>Thermoanaerobacterales</taxon>
        <taxon>Thermoanaerobacteraceae</taxon>
        <taxon>Carboxydothermus</taxon>
    </lineage>
</organism>
<dbReference type="Proteomes" id="UP000187338">
    <property type="component" value="Unassembled WGS sequence"/>
</dbReference>
<keyword evidence="2" id="KW-0004">4Fe-4S</keyword>
<dbReference type="SUPFAM" id="SSF102114">
    <property type="entry name" value="Radical SAM enzymes"/>
    <property type="match status" value="1"/>
</dbReference>
<dbReference type="GO" id="GO:0043365">
    <property type="term" value="F:[formate-C-acetyltransferase]-activating enzyme activity"/>
    <property type="evidence" value="ECO:0007669"/>
    <property type="project" value="InterPro"/>
</dbReference>
<comment type="similarity">
    <text evidence="7">Belongs to the organic radical-activating enzymes family.</text>
</comment>
<feature type="domain" description="Radical SAM core" evidence="8">
    <location>
        <begin position="15"/>
        <end position="169"/>
    </location>
</feature>
<evidence type="ECO:0000256" key="7">
    <source>
        <dbReference type="PIRNR" id="PIRNR000368"/>
    </source>
</evidence>
<dbReference type="RefSeq" id="WP_075865966.1">
    <property type="nucleotide sequence ID" value="NZ_BDJL01000055.1"/>
</dbReference>
<evidence type="ECO:0000256" key="2">
    <source>
        <dbReference type="ARBA" id="ARBA00022485"/>
    </source>
</evidence>
<dbReference type="STRING" id="661089.ciss_16640"/>
<evidence type="ECO:0000259" key="8">
    <source>
        <dbReference type="PROSITE" id="PS51918"/>
    </source>
</evidence>
<dbReference type="InterPro" id="IPR058240">
    <property type="entry name" value="rSAM_sf"/>
</dbReference>
<dbReference type="PANTHER" id="PTHR30352">
    <property type="entry name" value="PYRUVATE FORMATE-LYASE-ACTIVATING ENZYME"/>
    <property type="match status" value="1"/>
</dbReference>
<dbReference type="SFLD" id="SFLDF00299">
    <property type="entry name" value="anaerobic_ribonucleoside-triph"/>
    <property type="match status" value="1"/>
</dbReference>
<dbReference type="SFLD" id="SFLDG01066">
    <property type="entry name" value="organic_radical-activating_enz"/>
    <property type="match status" value="1"/>
</dbReference>
<dbReference type="EMBL" id="BDJL01000055">
    <property type="protein sequence ID" value="GAV25731.1"/>
    <property type="molecule type" value="Genomic_DNA"/>
</dbReference>
<gene>
    <name evidence="9" type="ORF">ciss_16640</name>
</gene>
<evidence type="ECO:0000256" key="6">
    <source>
        <dbReference type="ARBA" id="ARBA00023014"/>
    </source>
</evidence>
<evidence type="ECO:0000256" key="3">
    <source>
        <dbReference type="ARBA" id="ARBA00022691"/>
    </source>
</evidence>
<accession>A0A1L8D3S6</accession>
<dbReference type="EC" id="1.97.1.-" evidence="7"/>
<keyword evidence="4" id="KW-0479">Metal-binding</keyword>
<evidence type="ECO:0000256" key="5">
    <source>
        <dbReference type="ARBA" id="ARBA00023004"/>
    </source>
</evidence>
<comment type="function">
    <text evidence="7">Activation of anaerobic ribonucleoside-triphosphate reductase under anaerobic conditions by generation of an organic free radical, using S-adenosylmethionine and reduced flavodoxin as cosubstrates to produce 5'-deoxy-adenosine.</text>
</comment>
<evidence type="ECO:0000313" key="9">
    <source>
        <dbReference type="EMBL" id="GAV25731.1"/>
    </source>
</evidence>
<dbReference type="GO" id="GO:0004748">
    <property type="term" value="F:ribonucleoside-diphosphate reductase activity, thioredoxin disulfide as acceptor"/>
    <property type="evidence" value="ECO:0007669"/>
    <property type="project" value="TreeGrafter"/>
</dbReference>
<dbReference type="Gene3D" id="3.20.20.70">
    <property type="entry name" value="Aldolase class I"/>
    <property type="match status" value="1"/>
</dbReference>
<proteinExistence type="inferred from homology"/>
<sequence>MAKIRIAGIIRESVTDGPGLRLVVYTQGCPHRCAGCHNPDTWEVSGGYELESDLIFEQIKENPLLTGLTISGGEPFLQAKNLIDLVQKIAVLGKNTVIYTGYTFEELMEIGQQQPEILELLKAADYLVDGPFIKELKTFTLPFRGSSNQRFIDLKKSFLQKQIVEVKWE</sequence>
<dbReference type="InterPro" id="IPR013785">
    <property type="entry name" value="Aldolase_TIM"/>
</dbReference>
<keyword evidence="5" id="KW-0408">Iron</keyword>
<dbReference type="GO" id="GO:0046872">
    <property type="term" value="F:metal ion binding"/>
    <property type="evidence" value="ECO:0007669"/>
    <property type="project" value="UniProtKB-KW"/>
</dbReference>
<dbReference type="GO" id="GO:0051539">
    <property type="term" value="F:4 iron, 4 sulfur cluster binding"/>
    <property type="evidence" value="ECO:0007669"/>
    <property type="project" value="UniProtKB-KW"/>
</dbReference>
<dbReference type="PANTHER" id="PTHR30352:SF2">
    <property type="entry name" value="ANAEROBIC RIBONUCLEOSIDE-TRIPHOSPHATE REDUCTASE-ACTIVATING PROTEIN"/>
    <property type="match status" value="1"/>
</dbReference>
<protein>
    <recommendedName>
        <fullName evidence="7">Anaerobic ribonucleoside-triphosphate reductase-activating protein</fullName>
        <ecNumber evidence="7">1.97.1.-</ecNumber>
    </recommendedName>
</protein>
<dbReference type="SFLD" id="SFLDG01063">
    <property type="entry name" value="activating_enzymes__group_1"/>
    <property type="match status" value="1"/>
</dbReference>
<dbReference type="PROSITE" id="PS51918">
    <property type="entry name" value="RADICAL_SAM"/>
    <property type="match status" value="1"/>
</dbReference>
<dbReference type="AlphaFoldDB" id="A0A1L8D3S6"/>
<reference evidence="10" key="1">
    <citation type="submission" date="2016-12" db="EMBL/GenBank/DDBJ databases">
        <title>Draft Genome Sequences od Carboxydothermus pertinax and islandicus, Hydrogenogenic Carboxydotrophic Bacteria.</title>
        <authorList>
            <person name="Fukuyama Y."/>
            <person name="Ohmae K."/>
            <person name="Yoneda Y."/>
            <person name="Yoshida T."/>
            <person name="Sako Y."/>
        </authorList>
    </citation>
    <scope>NUCLEOTIDE SEQUENCE [LARGE SCALE GENOMIC DNA]</scope>
    <source>
        <strain evidence="10">SET</strain>
    </source>
</reference>
<comment type="cofactor">
    <cofactor evidence="1">
        <name>[4Fe-4S] cluster</name>
        <dbReference type="ChEBI" id="CHEBI:49883"/>
    </cofactor>
</comment>
<keyword evidence="7" id="KW-0560">Oxidoreductase</keyword>
<keyword evidence="3" id="KW-0949">S-adenosyl-L-methionine</keyword>
<keyword evidence="10" id="KW-1185">Reference proteome</keyword>
<dbReference type="InterPro" id="IPR007197">
    <property type="entry name" value="rSAM"/>
</dbReference>
<dbReference type="SFLD" id="SFLDS00029">
    <property type="entry name" value="Radical_SAM"/>
    <property type="match status" value="1"/>
</dbReference>
<evidence type="ECO:0000313" key="10">
    <source>
        <dbReference type="Proteomes" id="UP000187338"/>
    </source>
</evidence>
<dbReference type="InterPro" id="IPR012837">
    <property type="entry name" value="NrdG"/>
</dbReference>
<dbReference type="NCBIfam" id="TIGR02491">
    <property type="entry name" value="NrdG"/>
    <property type="match status" value="1"/>
</dbReference>
<evidence type="ECO:0000256" key="1">
    <source>
        <dbReference type="ARBA" id="ARBA00001966"/>
    </source>
</evidence>
<name>A0A1L8D3S6_9THEO</name>
<dbReference type="InterPro" id="IPR034457">
    <property type="entry name" value="Organic_radical-activating"/>
</dbReference>
<dbReference type="PIRSF" id="PIRSF000368">
    <property type="entry name" value="NrdG"/>
    <property type="match status" value="1"/>
</dbReference>
<keyword evidence="6" id="KW-0411">Iron-sulfur</keyword>
<dbReference type="Pfam" id="PF13353">
    <property type="entry name" value="Fer4_12"/>
    <property type="match status" value="1"/>
</dbReference>
<dbReference type="CDD" id="cd01335">
    <property type="entry name" value="Radical_SAM"/>
    <property type="match status" value="1"/>
</dbReference>
<comment type="caution">
    <text evidence="9">The sequence shown here is derived from an EMBL/GenBank/DDBJ whole genome shotgun (WGS) entry which is preliminary data.</text>
</comment>
<dbReference type="OrthoDB" id="9782387at2"/>
<evidence type="ECO:0000256" key="4">
    <source>
        <dbReference type="ARBA" id="ARBA00022723"/>
    </source>
</evidence>